<dbReference type="GO" id="GO:0015081">
    <property type="term" value="F:sodium ion transmembrane transporter activity"/>
    <property type="evidence" value="ECO:0007669"/>
    <property type="project" value="InterPro"/>
</dbReference>
<reference evidence="8" key="2">
    <citation type="journal article" date="2021" name="PeerJ">
        <title>Extensive microbial diversity within the chicken gut microbiome revealed by metagenomics and culture.</title>
        <authorList>
            <person name="Gilroy R."/>
            <person name="Ravi A."/>
            <person name="Getino M."/>
            <person name="Pursley I."/>
            <person name="Horton D.L."/>
            <person name="Alikhan N.F."/>
            <person name="Baker D."/>
            <person name="Gharbi K."/>
            <person name="Hall N."/>
            <person name="Watson M."/>
            <person name="Adriaenssens E.M."/>
            <person name="Foster-Nyarko E."/>
            <person name="Jarju S."/>
            <person name="Secka A."/>
            <person name="Antonio M."/>
            <person name="Oren A."/>
            <person name="Chaudhuri R.R."/>
            <person name="La Ragione R."/>
            <person name="Hildebrand F."/>
            <person name="Pallen M.J."/>
        </authorList>
    </citation>
    <scope>NUCLEOTIDE SEQUENCE</scope>
    <source>
        <strain evidence="8">ChiSxjej2B14-8506</strain>
    </source>
</reference>
<accession>A0A9D1S406</accession>
<keyword evidence="5 7" id="KW-0472">Membrane</keyword>
<keyword evidence="2" id="KW-1003">Cell membrane</keyword>
<comment type="subcellular location">
    <subcellularLocation>
        <location evidence="1">Cell membrane</location>
    </subcellularLocation>
</comment>
<comment type="caution">
    <text evidence="8">The sequence shown here is derived from an EMBL/GenBank/DDBJ whole genome shotgun (WGS) entry which is preliminary data.</text>
</comment>
<evidence type="ECO:0000256" key="6">
    <source>
        <dbReference type="SAM" id="MobiDB-lite"/>
    </source>
</evidence>
<evidence type="ECO:0000313" key="8">
    <source>
        <dbReference type="EMBL" id="HIU46459.1"/>
    </source>
</evidence>
<evidence type="ECO:0000256" key="4">
    <source>
        <dbReference type="ARBA" id="ARBA00022989"/>
    </source>
</evidence>
<evidence type="ECO:0000256" key="1">
    <source>
        <dbReference type="ARBA" id="ARBA00004236"/>
    </source>
</evidence>
<evidence type="ECO:0000256" key="7">
    <source>
        <dbReference type="SAM" id="Phobius"/>
    </source>
</evidence>
<organism evidence="8 9">
    <name type="scientific">Candidatus Fimadaptatus faecigallinarum</name>
    <dbReference type="NCBI Taxonomy" id="2840814"/>
    <lineage>
        <taxon>Bacteria</taxon>
        <taxon>Bacillati</taxon>
        <taxon>Bacillota</taxon>
        <taxon>Clostridia</taxon>
        <taxon>Eubacteriales</taxon>
        <taxon>Candidatus Fimadaptatus</taxon>
    </lineage>
</organism>
<gene>
    <name evidence="8" type="ORF">IAC59_04300</name>
</gene>
<name>A0A9D1S406_9FIRM</name>
<keyword evidence="4 7" id="KW-1133">Transmembrane helix</keyword>
<evidence type="ECO:0000256" key="5">
    <source>
        <dbReference type="ARBA" id="ARBA00023136"/>
    </source>
</evidence>
<feature type="transmembrane region" description="Helical" evidence="7">
    <location>
        <begin position="6"/>
        <end position="29"/>
    </location>
</feature>
<dbReference type="Proteomes" id="UP000824123">
    <property type="component" value="Unassembled WGS sequence"/>
</dbReference>
<sequence length="113" mass="11587">MNALIYGLEVAVIGMVVVFIGLAILIGIVKVMTVILNKKEEPAPKPAAPVVPTAPAAPAPAPVAAAPAGDDAAVVAAIMAAISCMYEGTGKRPVVRAVRAVRRSSADWKHAYM</sequence>
<dbReference type="EMBL" id="DVNK01000030">
    <property type="protein sequence ID" value="HIU46459.1"/>
    <property type="molecule type" value="Genomic_DNA"/>
</dbReference>
<dbReference type="GO" id="GO:0005886">
    <property type="term" value="C:plasma membrane"/>
    <property type="evidence" value="ECO:0007669"/>
    <property type="project" value="UniProtKB-SubCell"/>
</dbReference>
<reference evidence="8" key="1">
    <citation type="submission" date="2020-10" db="EMBL/GenBank/DDBJ databases">
        <authorList>
            <person name="Gilroy R."/>
        </authorList>
    </citation>
    <scope>NUCLEOTIDE SEQUENCE</scope>
    <source>
        <strain evidence="8">ChiSxjej2B14-8506</strain>
    </source>
</reference>
<evidence type="ECO:0000256" key="2">
    <source>
        <dbReference type="ARBA" id="ARBA00022475"/>
    </source>
</evidence>
<dbReference type="GO" id="GO:0036376">
    <property type="term" value="P:sodium ion export across plasma membrane"/>
    <property type="evidence" value="ECO:0007669"/>
    <property type="project" value="InterPro"/>
</dbReference>
<protein>
    <submittedName>
        <fullName evidence="8">OadG family protein</fullName>
    </submittedName>
</protein>
<feature type="region of interest" description="Disordered" evidence="6">
    <location>
        <begin position="42"/>
        <end position="61"/>
    </location>
</feature>
<dbReference type="NCBIfam" id="TIGR01195">
    <property type="entry name" value="oadG_fam"/>
    <property type="match status" value="1"/>
</dbReference>
<dbReference type="Pfam" id="PF04277">
    <property type="entry name" value="OAD_gamma"/>
    <property type="match status" value="1"/>
</dbReference>
<keyword evidence="3 7" id="KW-0812">Transmembrane</keyword>
<dbReference type="InterPro" id="IPR005899">
    <property type="entry name" value="Na_pump_deCOase"/>
</dbReference>
<evidence type="ECO:0000313" key="9">
    <source>
        <dbReference type="Proteomes" id="UP000824123"/>
    </source>
</evidence>
<proteinExistence type="predicted"/>
<evidence type="ECO:0000256" key="3">
    <source>
        <dbReference type="ARBA" id="ARBA00022692"/>
    </source>
</evidence>
<dbReference type="AlphaFoldDB" id="A0A9D1S406"/>